<accession>A0A7S0WYM2</accession>
<dbReference type="Pfam" id="PF03795">
    <property type="entry name" value="YCII"/>
    <property type="match status" value="1"/>
</dbReference>
<sequence length="127" mass="13829">MLCNAIRQSSRLAQHGRLSRGTSVRCMASAAQAPTYHILSYSYVKDILEKRGPYREAHLAAAQAKADQGLMVMAGAVGSPPEGATFIFRNQSQQDIEAFVQADPYVKNGLVTSWKVSPYTVVVKGQL</sequence>
<name>A0A7S0WYM2_9CHLO</name>
<evidence type="ECO:0000313" key="2">
    <source>
        <dbReference type="EMBL" id="CAD8691661.1"/>
    </source>
</evidence>
<dbReference type="SUPFAM" id="SSF54909">
    <property type="entry name" value="Dimeric alpha+beta barrel"/>
    <property type="match status" value="1"/>
</dbReference>
<dbReference type="PANTHER" id="PTHR33606">
    <property type="entry name" value="PROTEIN YCII"/>
    <property type="match status" value="1"/>
</dbReference>
<organism evidence="2">
    <name type="scientific">Chlamydomonas leiostraca</name>
    <dbReference type="NCBI Taxonomy" id="1034604"/>
    <lineage>
        <taxon>Eukaryota</taxon>
        <taxon>Viridiplantae</taxon>
        <taxon>Chlorophyta</taxon>
        <taxon>core chlorophytes</taxon>
        <taxon>Chlorophyceae</taxon>
        <taxon>CS clade</taxon>
        <taxon>Chlamydomonadales</taxon>
        <taxon>Chlamydomonadaceae</taxon>
        <taxon>Chlamydomonas</taxon>
    </lineage>
</organism>
<dbReference type="AlphaFoldDB" id="A0A7S0WYM2"/>
<evidence type="ECO:0000259" key="1">
    <source>
        <dbReference type="Pfam" id="PF03795"/>
    </source>
</evidence>
<gene>
    <name evidence="2" type="ORF">CLEI1391_LOCUS15844</name>
</gene>
<protein>
    <recommendedName>
        <fullName evidence="1">YCII-related domain-containing protein</fullName>
    </recommendedName>
</protein>
<dbReference type="PANTHER" id="PTHR33606:SF3">
    <property type="entry name" value="PROTEIN YCII"/>
    <property type="match status" value="1"/>
</dbReference>
<dbReference type="Gene3D" id="3.30.70.1060">
    <property type="entry name" value="Dimeric alpha+beta barrel"/>
    <property type="match status" value="1"/>
</dbReference>
<feature type="domain" description="YCII-related" evidence="1">
    <location>
        <begin position="43"/>
        <end position="118"/>
    </location>
</feature>
<proteinExistence type="predicted"/>
<dbReference type="InterPro" id="IPR011008">
    <property type="entry name" value="Dimeric_a/b-barrel"/>
</dbReference>
<dbReference type="EMBL" id="HBFB01028327">
    <property type="protein sequence ID" value="CAD8691661.1"/>
    <property type="molecule type" value="Transcribed_RNA"/>
</dbReference>
<dbReference type="InterPro" id="IPR051807">
    <property type="entry name" value="Sec-metab_biosynth-assoc"/>
</dbReference>
<dbReference type="InterPro" id="IPR005545">
    <property type="entry name" value="YCII"/>
</dbReference>
<reference evidence="2" key="1">
    <citation type="submission" date="2021-01" db="EMBL/GenBank/DDBJ databases">
        <authorList>
            <person name="Corre E."/>
            <person name="Pelletier E."/>
            <person name="Niang G."/>
            <person name="Scheremetjew M."/>
            <person name="Finn R."/>
            <person name="Kale V."/>
            <person name="Holt S."/>
            <person name="Cochrane G."/>
            <person name="Meng A."/>
            <person name="Brown T."/>
            <person name="Cohen L."/>
        </authorList>
    </citation>
    <scope>NUCLEOTIDE SEQUENCE</scope>
    <source>
        <strain evidence="2">SAG 11-49</strain>
    </source>
</reference>